<dbReference type="Proteomes" id="UP001165369">
    <property type="component" value="Unassembled WGS sequence"/>
</dbReference>
<comment type="caution">
    <text evidence="2">The sequence shown here is derived from an EMBL/GenBank/DDBJ whole genome shotgun (WGS) entry which is preliminary data.</text>
</comment>
<gene>
    <name evidence="2" type="ORF">M8009_13150</name>
</gene>
<organism evidence="2 3">
    <name type="scientific">Halomonas gemina</name>
    <dbReference type="NCBI Taxonomy" id="2945105"/>
    <lineage>
        <taxon>Bacteria</taxon>
        <taxon>Pseudomonadati</taxon>
        <taxon>Pseudomonadota</taxon>
        <taxon>Gammaproteobacteria</taxon>
        <taxon>Oceanospirillales</taxon>
        <taxon>Halomonadaceae</taxon>
        <taxon>Halomonas</taxon>
    </lineage>
</organism>
<dbReference type="RefSeq" id="WP_250061840.1">
    <property type="nucleotide sequence ID" value="NZ_JAMJPK010000005.1"/>
</dbReference>
<dbReference type="InterPro" id="IPR013321">
    <property type="entry name" value="Arc_rbn_hlx_hlx"/>
</dbReference>
<dbReference type="SUPFAM" id="SSF47598">
    <property type="entry name" value="Ribbon-helix-helix"/>
    <property type="match status" value="1"/>
</dbReference>
<dbReference type="Pfam" id="PF03869">
    <property type="entry name" value="Arc"/>
    <property type="match status" value="1"/>
</dbReference>
<dbReference type="GO" id="GO:0003677">
    <property type="term" value="F:DNA binding"/>
    <property type="evidence" value="ECO:0007669"/>
    <property type="project" value="UniProtKB-KW"/>
</dbReference>
<dbReference type="InterPro" id="IPR010985">
    <property type="entry name" value="Ribbon_hlx_hlx"/>
</dbReference>
<evidence type="ECO:0000313" key="3">
    <source>
        <dbReference type="Proteomes" id="UP001165369"/>
    </source>
</evidence>
<reference evidence="2" key="1">
    <citation type="submission" date="2022-05" db="EMBL/GenBank/DDBJ databases">
        <title>Halomonas geminus sp. nov. and Halomonas llamarensis sp. nov. isolated from high-altitude salars of the Atacama Desert.</title>
        <authorList>
            <person name="Hintersatz C."/>
            <person name="Rojas L.A."/>
            <person name="Wei T.-S."/>
            <person name="Kutschke S."/>
            <person name="Lehmann F."/>
            <person name="Jain R."/>
            <person name="Pollmann K."/>
        </authorList>
    </citation>
    <scope>NUCLEOTIDE SEQUENCE</scope>
    <source>
        <strain evidence="2">ATCH28</strain>
    </source>
</reference>
<feature type="domain" description="Arc-like DNA binding" evidence="1">
    <location>
        <begin position="8"/>
        <end position="39"/>
    </location>
</feature>
<dbReference type="Gene3D" id="1.10.1220.10">
    <property type="entry name" value="Met repressor-like"/>
    <property type="match status" value="1"/>
</dbReference>
<dbReference type="EMBL" id="JAMJPK010000005">
    <property type="protein sequence ID" value="MCL7941234.1"/>
    <property type="molecule type" value="Genomic_DNA"/>
</dbReference>
<dbReference type="InterPro" id="IPR005569">
    <property type="entry name" value="Arc_DNA-bd_dom"/>
</dbReference>
<sequence>MRKYRTQIRIPGDLADWIKERACEEHRSMNAQIVHYLETQRQQEQKNEEAGTKK</sequence>
<evidence type="ECO:0000313" key="2">
    <source>
        <dbReference type="EMBL" id="MCL7941234.1"/>
    </source>
</evidence>
<protein>
    <submittedName>
        <fullName evidence="2">Arc family DNA-binding protein</fullName>
    </submittedName>
</protein>
<keyword evidence="2" id="KW-0238">DNA-binding</keyword>
<accession>A0ABT0T3C6</accession>
<name>A0ABT0T3C6_9GAMM</name>
<evidence type="ECO:0000259" key="1">
    <source>
        <dbReference type="Pfam" id="PF03869"/>
    </source>
</evidence>
<proteinExistence type="predicted"/>
<keyword evidence="3" id="KW-1185">Reference proteome</keyword>